<reference evidence="1 2" key="1">
    <citation type="submission" date="2023-05" db="EMBL/GenBank/DDBJ databases">
        <title>B98-5 Cell Line De Novo Hybrid Assembly: An Optical Mapping Approach.</title>
        <authorList>
            <person name="Kananen K."/>
            <person name="Auerbach J.A."/>
            <person name="Kautto E."/>
            <person name="Blachly J.S."/>
        </authorList>
    </citation>
    <scope>NUCLEOTIDE SEQUENCE [LARGE SCALE GENOMIC DNA]</scope>
    <source>
        <strain evidence="1">B95-8</strain>
        <tissue evidence="1">Cell line</tissue>
    </source>
</reference>
<dbReference type="EMBL" id="JASSZA010000018">
    <property type="protein sequence ID" value="KAK2089428.1"/>
    <property type="molecule type" value="Genomic_DNA"/>
</dbReference>
<evidence type="ECO:0000313" key="1">
    <source>
        <dbReference type="EMBL" id="KAK2089428.1"/>
    </source>
</evidence>
<feature type="non-terminal residue" evidence="1">
    <location>
        <position position="86"/>
    </location>
</feature>
<accession>A0ABQ9TXA6</accession>
<dbReference type="PROSITE" id="PS51257">
    <property type="entry name" value="PROKAR_LIPOPROTEIN"/>
    <property type="match status" value="1"/>
</dbReference>
<proteinExistence type="predicted"/>
<name>A0ABQ9TXA6_SAGOE</name>
<evidence type="ECO:0000313" key="2">
    <source>
        <dbReference type="Proteomes" id="UP001266305"/>
    </source>
</evidence>
<gene>
    <name evidence="1" type="ORF">P7K49_032094</name>
</gene>
<comment type="caution">
    <text evidence="1">The sequence shown here is derived from an EMBL/GenBank/DDBJ whole genome shotgun (WGS) entry which is preliminary data.</text>
</comment>
<sequence>MDRKISSGGAPRIASVPSVAGAAVLSSIQHGSSSCTVSLTSSPNDWCLELREGSAACCGLKKEASLEIPMQKSTISLIAAVWAGAE</sequence>
<keyword evidence="2" id="KW-1185">Reference proteome</keyword>
<organism evidence="1 2">
    <name type="scientific">Saguinus oedipus</name>
    <name type="common">Cotton-top tamarin</name>
    <name type="synonym">Oedipomidas oedipus</name>
    <dbReference type="NCBI Taxonomy" id="9490"/>
    <lineage>
        <taxon>Eukaryota</taxon>
        <taxon>Metazoa</taxon>
        <taxon>Chordata</taxon>
        <taxon>Craniata</taxon>
        <taxon>Vertebrata</taxon>
        <taxon>Euteleostomi</taxon>
        <taxon>Mammalia</taxon>
        <taxon>Eutheria</taxon>
        <taxon>Euarchontoglires</taxon>
        <taxon>Primates</taxon>
        <taxon>Haplorrhini</taxon>
        <taxon>Platyrrhini</taxon>
        <taxon>Cebidae</taxon>
        <taxon>Callitrichinae</taxon>
        <taxon>Saguinus</taxon>
    </lineage>
</organism>
<dbReference type="Proteomes" id="UP001266305">
    <property type="component" value="Unassembled WGS sequence"/>
</dbReference>
<protein>
    <submittedName>
        <fullName evidence="1">Uncharacterized protein</fullName>
    </submittedName>
</protein>